<dbReference type="EMBL" id="LR796349">
    <property type="protein sequence ID" value="CAB4138764.1"/>
    <property type="molecule type" value="Genomic_DNA"/>
</dbReference>
<protein>
    <submittedName>
        <fullName evidence="1">Uncharacterized protein</fullName>
    </submittedName>
</protein>
<proteinExistence type="predicted"/>
<organism evidence="1">
    <name type="scientific">uncultured Caudovirales phage</name>
    <dbReference type="NCBI Taxonomy" id="2100421"/>
    <lineage>
        <taxon>Viruses</taxon>
        <taxon>Duplodnaviria</taxon>
        <taxon>Heunggongvirae</taxon>
        <taxon>Uroviricota</taxon>
        <taxon>Caudoviricetes</taxon>
        <taxon>Peduoviridae</taxon>
        <taxon>Maltschvirus</taxon>
        <taxon>Maltschvirus maltsch</taxon>
    </lineage>
</organism>
<accession>A0A6J5LVW6</accession>
<gene>
    <name evidence="1" type="ORF">UFOVP344_36</name>
</gene>
<evidence type="ECO:0000313" key="1">
    <source>
        <dbReference type="EMBL" id="CAB4138764.1"/>
    </source>
</evidence>
<reference evidence="1" key="1">
    <citation type="submission" date="2020-04" db="EMBL/GenBank/DDBJ databases">
        <authorList>
            <person name="Chiriac C."/>
            <person name="Salcher M."/>
            <person name="Ghai R."/>
            <person name="Kavagutti S V."/>
        </authorList>
    </citation>
    <scope>NUCLEOTIDE SEQUENCE</scope>
</reference>
<name>A0A6J5LVW6_9CAUD</name>
<sequence length="77" mass="8971">MSYPYRREIRPVSPEQLGEHVDRELEKVERFANSIIVNKTPPTSSSTGIRGEVCWDTNYIYICIAENTWKRAPIATW</sequence>